<dbReference type="InterPro" id="IPR020472">
    <property type="entry name" value="WD40_PAC1"/>
</dbReference>
<dbReference type="PROSITE" id="PS50082">
    <property type="entry name" value="WD_REPEATS_2"/>
    <property type="match status" value="7"/>
</dbReference>
<dbReference type="EMBL" id="LMWS01000031">
    <property type="protein sequence ID" value="KUN35732.1"/>
    <property type="molecule type" value="Genomic_DNA"/>
</dbReference>
<feature type="repeat" description="WD" evidence="3">
    <location>
        <begin position="760"/>
        <end position="791"/>
    </location>
</feature>
<keyword evidence="6" id="KW-1185">Reference proteome</keyword>
<feature type="repeat" description="WD" evidence="3">
    <location>
        <begin position="671"/>
        <end position="712"/>
    </location>
</feature>
<dbReference type="PANTHER" id="PTHR19879">
    <property type="entry name" value="TRANSCRIPTION INITIATION FACTOR TFIID"/>
    <property type="match status" value="1"/>
</dbReference>
<dbReference type="InterPro" id="IPR036322">
    <property type="entry name" value="WD40_repeat_dom_sf"/>
</dbReference>
<evidence type="ECO:0000256" key="2">
    <source>
        <dbReference type="ARBA" id="ARBA00022737"/>
    </source>
</evidence>
<comment type="caution">
    <text evidence="5">The sequence shown here is derived from an EMBL/GenBank/DDBJ whole genome shotgun (WGS) entry which is preliminary data.</text>
</comment>
<feature type="repeat" description="WD" evidence="3">
    <location>
        <begin position="941"/>
        <end position="975"/>
    </location>
</feature>
<dbReference type="Pfam" id="PF20703">
    <property type="entry name" value="nSTAND1"/>
    <property type="match status" value="1"/>
</dbReference>
<dbReference type="PROSITE" id="PS00678">
    <property type="entry name" value="WD_REPEATS_1"/>
    <property type="match status" value="4"/>
</dbReference>
<dbReference type="STRING" id="68231.AQJ30_23890"/>
<gene>
    <name evidence="5" type="ORF">AQJ30_23890</name>
</gene>
<evidence type="ECO:0000259" key="4">
    <source>
        <dbReference type="Pfam" id="PF20703"/>
    </source>
</evidence>
<dbReference type="InterPro" id="IPR019775">
    <property type="entry name" value="WD40_repeat_CS"/>
</dbReference>
<dbReference type="InterPro" id="IPR001680">
    <property type="entry name" value="WD40_rpt"/>
</dbReference>
<dbReference type="Gene3D" id="2.130.10.10">
    <property type="entry name" value="YVTN repeat-like/Quinoprotein amine dehydrogenase"/>
    <property type="match status" value="5"/>
</dbReference>
<proteinExistence type="predicted"/>
<dbReference type="AlphaFoldDB" id="A0A101QTN6"/>
<accession>A0A101QTN6</accession>
<dbReference type="Pfam" id="PF00400">
    <property type="entry name" value="WD40"/>
    <property type="match status" value="10"/>
</dbReference>
<evidence type="ECO:0000256" key="1">
    <source>
        <dbReference type="ARBA" id="ARBA00022574"/>
    </source>
</evidence>
<dbReference type="PANTHER" id="PTHR19879:SF9">
    <property type="entry name" value="TRANSCRIPTION INITIATION FACTOR TFIID SUBUNIT 5"/>
    <property type="match status" value="1"/>
</dbReference>
<sequence length="1141" mass="121845">MLNVVSESNEPDPLDGLARAAAAHLDADTDETAGQLRAGAQAVQSLMRQILKVHQGANAASEALPETDSRVVVIIDQFERALVSAEDGPGNEETLEAFLALLRLMASAPTAALVILGVRLDFLDAVLLRDAQRTLTGRRPPVVVEPMSETDLASVVARPARAFNVHPEAGFVETVLGDISARGGRFAHQAGVLPLLSHALQITWQRGSGREMTIANYQAVGGVEGALRQTAKSIYTGLSADQQAHARRMFLSLVHVSPSGTATRRQVAHSELLEDVGHDGAEVEEVLDRFVAGRLLTVDEASVEISHEALMTAWPELRRWLEADRRSRLIAQQIAADARIWDKARRPRSDLYSATRLQQAKEWRASHPADVSQLEREFIDASVKQSHRKARLLRTTAIVLGFLVLVVSGLAGLVSYQAHDLREQRDEAQSRMLATQSSIVRLKDVNVARQLALAAYRISPTIEARSALIEATALPPAVRMVGAKDARIMYAVGIHPGGSVAAAAVENTVRLWDLTNPGHPRALPYQAGMVCRKIYGLAFSPNGRLLAASCADGSIHLWDTRDPAAPRPLSSLTSLGVKVYSVAFSSDSRLMAAAIADQPVKGSTPGSVRLWALKGLSIRPLGKTVRVSRAAPAKSISFRPDNKQLAVGADDGTVQLWNISDPGRPGGPIGVPGTTKAIGQLAFSPNGKFLAAGGADNLVHLWSTDDGGRPRPAGKAIAGAASYINAIAFSPDATTLAIASSDSDKGLRLIDIASRRTLATLPHPSPVTAVKFSPNGKSVLTGANDGIARLWPVLSPQLEGMTYTVSAARFSPDGKALALGSSDLQLFDVSNPQTPRRLGPSLPNPDGFSGTVAFSPNGRLLAQGHGRSGTVQLWKRDGSGPLAQSGPPLKAHSQQVETLSFSPDSTVLATGARDGAVYLWDVRSPSHPKKIATAGTFEGMVTEVGFSPNGRLLVAASADKTVRLWDISNPKAPRPRGEPLTPAQHYVYAAVFDPSSTRLAVGLADSTVRLYDITDPSHPKAEGTPLSGPHGYVFSLAFPSDGTSLAATAGDGSVWLWNLHDDRAPTVYATLRMGTGAMYPINYQPRTRILVAGGDERKAWIWTTDVEDAITLICRTTGDPLTHEEWATYLPADRSYRQPCP</sequence>
<keyword evidence="1 3" id="KW-0853">WD repeat</keyword>
<dbReference type="InterPro" id="IPR049052">
    <property type="entry name" value="nSTAND1"/>
</dbReference>
<feature type="domain" description="Novel STAND NTPase 1" evidence="4">
    <location>
        <begin position="10"/>
        <end position="348"/>
    </location>
</feature>
<reference evidence="5 6" key="1">
    <citation type="submission" date="2015-10" db="EMBL/GenBank/DDBJ databases">
        <title>Draft genome sequence of Streptomyces longwoodensis DSM 41677, type strain for the species Streptomyces longwoodensis.</title>
        <authorList>
            <person name="Ruckert C."/>
            <person name="Winkler A."/>
            <person name="Kalinowski J."/>
            <person name="Kampfer P."/>
            <person name="Glaeser S."/>
        </authorList>
    </citation>
    <scope>NUCLEOTIDE SEQUENCE [LARGE SCALE GENOMIC DNA]</scope>
    <source>
        <strain evidence="5 6">DSM 41677</strain>
    </source>
</reference>
<protein>
    <recommendedName>
        <fullName evidence="4">Novel STAND NTPase 1 domain-containing protein</fullName>
    </recommendedName>
</protein>
<feature type="repeat" description="WD" evidence="3">
    <location>
        <begin position="626"/>
        <end position="660"/>
    </location>
</feature>
<dbReference type="CDD" id="cd00200">
    <property type="entry name" value="WD40"/>
    <property type="match status" value="2"/>
</dbReference>
<dbReference type="SUPFAM" id="SSF50978">
    <property type="entry name" value="WD40 repeat-like"/>
    <property type="match status" value="2"/>
</dbReference>
<dbReference type="SMART" id="SM00320">
    <property type="entry name" value="WD40"/>
    <property type="match status" value="14"/>
</dbReference>
<feature type="repeat" description="WD" evidence="3">
    <location>
        <begin position="534"/>
        <end position="561"/>
    </location>
</feature>
<evidence type="ECO:0000313" key="6">
    <source>
        <dbReference type="Proteomes" id="UP000053271"/>
    </source>
</evidence>
<dbReference type="PRINTS" id="PR00320">
    <property type="entry name" value="GPROTEINBRPT"/>
</dbReference>
<keyword evidence="2" id="KW-0677">Repeat</keyword>
<feature type="repeat" description="WD" evidence="3">
    <location>
        <begin position="889"/>
        <end position="930"/>
    </location>
</feature>
<evidence type="ECO:0000256" key="3">
    <source>
        <dbReference type="PROSITE-ProRule" id="PRU00221"/>
    </source>
</evidence>
<organism evidence="5 6">
    <name type="scientific">Streptomyces longwoodensis</name>
    <dbReference type="NCBI Taxonomy" id="68231"/>
    <lineage>
        <taxon>Bacteria</taxon>
        <taxon>Bacillati</taxon>
        <taxon>Actinomycetota</taxon>
        <taxon>Actinomycetes</taxon>
        <taxon>Kitasatosporales</taxon>
        <taxon>Streptomycetaceae</taxon>
        <taxon>Streptomyces</taxon>
    </lineage>
</organism>
<name>A0A101QTN6_9ACTN</name>
<dbReference type="PROSITE" id="PS50294">
    <property type="entry name" value="WD_REPEATS_REGION"/>
    <property type="match status" value="6"/>
</dbReference>
<dbReference type="Proteomes" id="UP000053271">
    <property type="component" value="Unassembled WGS sequence"/>
</dbReference>
<feature type="repeat" description="WD" evidence="3">
    <location>
        <begin position="1026"/>
        <end position="1067"/>
    </location>
</feature>
<dbReference type="InterPro" id="IPR015943">
    <property type="entry name" value="WD40/YVTN_repeat-like_dom_sf"/>
</dbReference>
<evidence type="ECO:0000313" key="5">
    <source>
        <dbReference type="EMBL" id="KUN35732.1"/>
    </source>
</evidence>